<keyword evidence="1" id="KW-0863">Zinc-finger</keyword>
<dbReference type="PROSITE" id="PS50089">
    <property type="entry name" value="ZF_RING_2"/>
    <property type="match status" value="1"/>
</dbReference>
<feature type="domain" description="Ubiquitin-like" evidence="2">
    <location>
        <begin position="311"/>
        <end position="386"/>
    </location>
</feature>
<dbReference type="FunFam" id="3.10.20.90:FF:000160">
    <property type="entry name" value="Polyubiquitin-C"/>
    <property type="match status" value="1"/>
</dbReference>
<reference evidence="4" key="1">
    <citation type="submission" date="2018-10" db="EMBL/GenBank/DDBJ databases">
        <title>Hidden diversity of soil giant viruses.</title>
        <authorList>
            <person name="Schulz F."/>
            <person name="Alteio L."/>
            <person name="Goudeau D."/>
            <person name="Ryan E.M."/>
            <person name="Malmstrom R.R."/>
            <person name="Blanchard J."/>
            <person name="Woyke T."/>
        </authorList>
    </citation>
    <scope>NUCLEOTIDE SEQUENCE</scope>
    <source>
        <strain evidence="4">HYV1</strain>
    </source>
</reference>
<dbReference type="PANTHER" id="PTHR10666">
    <property type="entry name" value="UBIQUITIN"/>
    <property type="match status" value="1"/>
</dbReference>
<dbReference type="InterPro" id="IPR013083">
    <property type="entry name" value="Znf_RING/FYVE/PHD"/>
</dbReference>
<dbReference type="Gene3D" id="3.10.20.90">
    <property type="entry name" value="Phosphatidylinositol 3-kinase Catalytic Subunit, Chain A, domain 1"/>
    <property type="match status" value="1"/>
</dbReference>
<dbReference type="InterPro" id="IPR001841">
    <property type="entry name" value="Znf_RING"/>
</dbReference>
<keyword evidence="1" id="KW-0479">Metal-binding</keyword>
<evidence type="ECO:0000259" key="3">
    <source>
        <dbReference type="PROSITE" id="PS50089"/>
    </source>
</evidence>
<dbReference type="InterPro" id="IPR000626">
    <property type="entry name" value="Ubiquitin-like_dom"/>
</dbReference>
<dbReference type="SUPFAM" id="SSF54236">
    <property type="entry name" value="Ubiquitin-like"/>
    <property type="match status" value="1"/>
</dbReference>
<sequence length="574" mass="65342">MNLVIDGKTCTIPLSMKVSELYDRYVVGIMKVECNGIYILPNQVVENYILKSDDLNLRFDQLFDRRHGIREGIINGKCLYFPASETSIGFKRTLKVPDTEKTYPLPPDLGSFPLVLNEDKSIVLPMRQSEAMWMDFNSSKSVAVKIGVGNVNAISGESWEENRGKLRDDPQNYVVLPYQKWLDGINATPKKCTEEYDSFIHSVRQFIAMPLTSKSLVEAQMKELGIIDTVKGGLNFELYQRKIDFEGKIYDHKRKTIYSEYRTPKEQGLKEGDEIQYVYLSKNSQKTATCLKDYGFDNSDSIQCNYPERYMQLFVKTLTGKTITLECGSSDIIYNVKQMIHEKEGIPPDQQRLIFAGKSLQADYQICDYNIQKESTLHMVLKLRGGGSDEPENDKHSMGIAAGGKILQKIYKNGIYNWGETWNTESFETGRVAMVNSSQYMGSNSMPPLTPETYTSHGYPWFKLYEENIIAIDDSSILGKIKSLASFDEHSEEKECAICLSNYCNVTYNPCHHGVCYECFIEMKRKMKVIQCHMCRKTIATKNVTIGSATIPLEEVDLLINEKQIIGIKVNSSI</sequence>
<keyword evidence="1" id="KW-0862">Zinc</keyword>
<protein>
    <submittedName>
        <fullName evidence="4">Uncharacterized protein</fullName>
    </submittedName>
</protein>
<dbReference type="InterPro" id="IPR029071">
    <property type="entry name" value="Ubiquitin-like_domsf"/>
</dbReference>
<name>A0A3G5A7N0_9VIRU</name>
<feature type="domain" description="RING-type" evidence="3">
    <location>
        <begin position="496"/>
        <end position="536"/>
    </location>
</feature>
<dbReference type="InterPro" id="IPR050158">
    <property type="entry name" value="Ubiquitin_ubiquitin-like"/>
</dbReference>
<dbReference type="SUPFAM" id="SSF57850">
    <property type="entry name" value="RING/U-box"/>
    <property type="match status" value="1"/>
</dbReference>
<evidence type="ECO:0000259" key="2">
    <source>
        <dbReference type="PROSITE" id="PS50053"/>
    </source>
</evidence>
<dbReference type="Pfam" id="PF13920">
    <property type="entry name" value="zf-C3HC4_3"/>
    <property type="match status" value="1"/>
</dbReference>
<dbReference type="Pfam" id="PF00240">
    <property type="entry name" value="ubiquitin"/>
    <property type="match status" value="1"/>
</dbReference>
<accession>A0A3G5A7N0</accession>
<dbReference type="EMBL" id="MK072387">
    <property type="protein sequence ID" value="AYV83280.1"/>
    <property type="molecule type" value="Genomic_DNA"/>
</dbReference>
<evidence type="ECO:0000256" key="1">
    <source>
        <dbReference type="PROSITE-ProRule" id="PRU00175"/>
    </source>
</evidence>
<evidence type="ECO:0000313" key="4">
    <source>
        <dbReference type="EMBL" id="AYV83280.1"/>
    </source>
</evidence>
<dbReference type="PRINTS" id="PR00348">
    <property type="entry name" value="UBIQUITIN"/>
</dbReference>
<dbReference type="PROSITE" id="PS50053">
    <property type="entry name" value="UBIQUITIN_2"/>
    <property type="match status" value="1"/>
</dbReference>
<dbReference type="SMART" id="SM00213">
    <property type="entry name" value="UBQ"/>
    <property type="match status" value="1"/>
</dbReference>
<dbReference type="InterPro" id="IPR019956">
    <property type="entry name" value="Ubiquitin_dom"/>
</dbReference>
<dbReference type="Gene3D" id="3.30.40.10">
    <property type="entry name" value="Zinc/RING finger domain, C3HC4 (zinc finger)"/>
    <property type="match status" value="1"/>
</dbReference>
<gene>
    <name evidence="4" type="ORF">Hyperionvirus5_86</name>
</gene>
<organism evidence="4">
    <name type="scientific">Hyperionvirus sp</name>
    <dbReference type="NCBI Taxonomy" id="2487770"/>
    <lineage>
        <taxon>Viruses</taxon>
        <taxon>Varidnaviria</taxon>
        <taxon>Bamfordvirae</taxon>
        <taxon>Nucleocytoviricota</taxon>
        <taxon>Megaviricetes</taxon>
        <taxon>Imitervirales</taxon>
        <taxon>Mimiviridae</taxon>
        <taxon>Klosneuvirinae</taxon>
    </lineage>
</organism>
<dbReference type="GO" id="GO:0008270">
    <property type="term" value="F:zinc ion binding"/>
    <property type="evidence" value="ECO:0007669"/>
    <property type="project" value="UniProtKB-KW"/>
</dbReference>
<proteinExistence type="predicted"/>